<dbReference type="PANTHER" id="PTHR48025:SF26">
    <property type="entry name" value="HETEROGENEOUS NUCLEAR RIBONUCLEOPROTEIN M-RELATED"/>
    <property type="match status" value="1"/>
</dbReference>
<sequence length="194" mass="22293">NKIEVEEVDGSICLFETEVIEQKICSFFEQYEKVLECDIIKKHGFEHKTAAEDAICNLNHYKLPGVNDNVESSKNKRKTSTKLPVGNLSPTCTDKELQAKFEEYGTVIECDMVKDYTFVHMEQGEDALEATRSRDNTEFQGKRIHVQLSTSKGLIPSKETHYIKVSECQFYITKKERNLGQKLWLSDIVLVLHV</sequence>
<dbReference type="GO" id="GO:0005634">
    <property type="term" value="C:nucleus"/>
    <property type="evidence" value="ECO:0007669"/>
    <property type="project" value="TreeGrafter"/>
</dbReference>
<reference evidence="4" key="1">
    <citation type="submission" date="2025-08" db="UniProtKB">
        <authorList>
            <consortium name="Ensembl"/>
        </authorList>
    </citation>
    <scope>IDENTIFICATION</scope>
</reference>
<dbReference type="SUPFAM" id="SSF54928">
    <property type="entry name" value="RNA-binding domain, RBD"/>
    <property type="match status" value="2"/>
</dbReference>
<keyword evidence="5" id="KW-1185">Reference proteome</keyword>
<evidence type="ECO:0000313" key="5">
    <source>
        <dbReference type="Proteomes" id="UP000694407"/>
    </source>
</evidence>
<dbReference type="Gene3D" id="3.30.70.330">
    <property type="match status" value="2"/>
</dbReference>
<dbReference type="InterPro" id="IPR035979">
    <property type="entry name" value="RBD_domain_sf"/>
</dbReference>
<dbReference type="SMART" id="SM00360">
    <property type="entry name" value="RRM"/>
    <property type="match status" value="1"/>
</dbReference>
<dbReference type="Ensembl" id="ENSMMMT00000016630.1">
    <property type="protein sequence ID" value="ENSMMMP00000014582.1"/>
    <property type="gene ID" value="ENSMMMG00000012988.1"/>
</dbReference>
<evidence type="ECO:0000259" key="3">
    <source>
        <dbReference type="PROSITE" id="PS50102"/>
    </source>
</evidence>
<dbReference type="InterPro" id="IPR050502">
    <property type="entry name" value="Euk_RNA-bind_prot"/>
</dbReference>
<dbReference type="GO" id="GO:0003729">
    <property type="term" value="F:mRNA binding"/>
    <property type="evidence" value="ECO:0007669"/>
    <property type="project" value="TreeGrafter"/>
</dbReference>
<evidence type="ECO:0000313" key="4">
    <source>
        <dbReference type="Ensembl" id="ENSMMMP00000014582.1"/>
    </source>
</evidence>
<dbReference type="Pfam" id="PF00076">
    <property type="entry name" value="RRM_1"/>
    <property type="match status" value="1"/>
</dbReference>
<keyword evidence="1 2" id="KW-0694">RNA-binding</keyword>
<dbReference type="GeneTree" id="ENSGT00940000154421"/>
<proteinExistence type="predicted"/>
<protein>
    <recommendedName>
        <fullName evidence="3">RRM domain-containing protein</fullName>
    </recommendedName>
</protein>
<dbReference type="InterPro" id="IPR000504">
    <property type="entry name" value="RRM_dom"/>
</dbReference>
<dbReference type="InterPro" id="IPR012677">
    <property type="entry name" value="Nucleotide-bd_a/b_plait_sf"/>
</dbReference>
<dbReference type="Proteomes" id="UP000694407">
    <property type="component" value="Unplaced"/>
</dbReference>
<evidence type="ECO:0000256" key="2">
    <source>
        <dbReference type="PROSITE-ProRule" id="PRU00176"/>
    </source>
</evidence>
<organism evidence="4 5">
    <name type="scientific">Marmota marmota marmota</name>
    <name type="common">Alpine marmot</name>
    <dbReference type="NCBI Taxonomy" id="9994"/>
    <lineage>
        <taxon>Eukaryota</taxon>
        <taxon>Metazoa</taxon>
        <taxon>Chordata</taxon>
        <taxon>Craniata</taxon>
        <taxon>Vertebrata</taxon>
        <taxon>Euteleostomi</taxon>
        <taxon>Mammalia</taxon>
        <taxon>Eutheria</taxon>
        <taxon>Euarchontoglires</taxon>
        <taxon>Glires</taxon>
        <taxon>Rodentia</taxon>
        <taxon>Sciuromorpha</taxon>
        <taxon>Sciuridae</taxon>
        <taxon>Xerinae</taxon>
        <taxon>Marmotini</taxon>
        <taxon>Marmota</taxon>
    </lineage>
</organism>
<accession>A0A8C5ZL34</accession>
<feature type="domain" description="RRM" evidence="3">
    <location>
        <begin position="81"/>
        <end position="151"/>
    </location>
</feature>
<dbReference type="FunFam" id="3.30.70.330:FF:000085">
    <property type="entry name" value="RNA-binding protein 4 isoform X1"/>
    <property type="match status" value="1"/>
</dbReference>
<dbReference type="AlphaFoldDB" id="A0A8C5ZL34"/>
<dbReference type="PANTHER" id="PTHR48025">
    <property type="entry name" value="OS02G0815200 PROTEIN"/>
    <property type="match status" value="1"/>
</dbReference>
<name>A0A8C5ZL34_MARMA</name>
<evidence type="ECO:0000256" key="1">
    <source>
        <dbReference type="ARBA" id="ARBA00022884"/>
    </source>
</evidence>
<reference evidence="4" key="2">
    <citation type="submission" date="2025-09" db="UniProtKB">
        <authorList>
            <consortium name="Ensembl"/>
        </authorList>
    </citation>
    <scope>IDENTIFICATION</scope>
</reference>
<dbReference type="PROSITE" id="PS50102">
    <property type="entry name" value="RRM"/>
    <property type="match status" value="1"/>
</dbReference>